<accession>A0A0R2AD56</accession>
<dbReference type="AlphaFoldDB" id="A0A0R2AD56"/>
<organism evidence="1 2">
    <name type="scientific">Paucilactobacillus vaccinostercus DSM 20634</name>
    <dbReference type="NCBI Taxonomy" id="1423813"/>
    <lineage>
        <taxon>Bacteria</taxon>
        <taxon>Bacillati</taxon>
        <taxon>Bacillota</taxon>
        <taxon>Bacilli</taxon>
        <taxon>Lactobacillales</taxon>
        <taxon>Lactobacillaceae</taxon>
        <taxon>Paucilactobacillus</taxon>
    </lineage>
</organism>
<keyword evidence="2" id="KW-1185">Reference proteome</keyword>
<protein>
    <submittedName>
        <fullName evidence="1">Uncharacterized protein</fullName>
    </submittedName>
</protein>
<comment type="caution">
    <text evidence="1">The sequence shown here is derived from an EMBL/GenBank/DDBJ whole genome shotgun (WGS) entry which is preliminary data.</text>
</comment>
<evidence type="ECO:0000313" key="1">
    <source>
        <dbReference type="EMBL" id="KRM60835.1"/>
    </source>
</evidence>
<name>A0A0R2AD56_9LACO</name>
<dbReference type="OrthoDB" id="2293638at2"/>
<sequence length="155" mass="17744">MMMNSFFGPAGRLFDSDAVQLDRNRGIVERQLKQLRTLSLDEVLQVLANVYVLGMSNGVKYERQHFEARCDHVKQHLMESLNDADSVEFMVMDQAICIPLMAANGVEDVYDLDDAPQIEIEKEDLFQIYVNGWTLGSQTFIFQMKKNELAVFDDA</sequence>
<proteinExistence type="predicted"/>
<dbReference type="Proteomes" id="UP000051733">
    <property type="component" value="Unassembled WGS sequence"/>
</dbReference>
<dbReference type="RefSeq" id="WP_057780109.1">
    <property type="nucleotide sequence ID" value="NZ_AYYY01000061.1"/>
</dbReference>
<gene>
    <name evidence="1" type="ORF">FC26_GL000318</name>
</gene>
<reference evidence="1 2" key="1">
    <citation type="journal article" date="2015" name="Genome Announc.">
        <title>Expanding the biotechnology potential of lactobacilli through comparative genomics of 213 strains and associated genera.</title>
        <authorList>
            <person name="Sun Z."/>
            <person name="Harris H.M."/>
            <person name="McCann A."/>
            <person name="Guo C."/>
            <person name="Argimon S."/>
            <person name="Zhang W."/>
            <person name="Yang X."/>
            <person name="Jeffery I.B."/>
            <person name="Cooney J.C."/>
            <person name="Kagawa T.F."/>
            <person name="Liu W."/>
            <person name="Song Y."/>
            <person name="Salvetti E."/>
            <person name="Wrobel A."/>
            <person name="Rasinkangas P."/>
            <person name="Parkhill J."/>
            <person name="Rea M.C."/>
            <person name="O'Sullivan O."/>
            <person name="Ritari J."/>
            <person name="Douillard F.P."/>
            <person name="Paul Ross R."/>
            <person name="Yang R."/>
            <person name="Briner A.E."/>
            <person name="Felis G.E."/>
            <person name="de Vos W.M."/>
            <person name="Barrangou R."/>
            <person name="Klaenhammer T.R."/>
            <person name="Caufield P.W."/>
            <person name="Cui Y."/>
            <person name="Zhang H."/>
            <person name="O'Toole P.W."/>
        </authorList>
    </citation>
    <scope>NUCLEOTIDE SEQUENCE [LARGE SCALE GENOMIC DNA]</scope>
    <source>
        <strain evidence="1 2">DSM 20634</strain>
    </source>
</reference>
<dbReference type="PATRIC" id="fig|1423813.3.peg.326"/>
<evidence type="ECO:0000313" key="2">
    <source>
        <dbReference type="Proteomes" id="UP000051733"/>
    </source>
</evidence>
<dbReference type="EMBL" id="AYYY01000061">
    <property type="protein sequence ID" value="KRM60835.1"/>
    <property type="molecule type" value="Genomic_DNA"/>
</dbReference>